<comment type="caution">
    <text evidence="10">The sequence shown here is derived from an EMBL/GenBank/DDBJ whole genome shotgun (WGS) entry which is preliminary data.</text>
</comment>
<dbReference type="InterPro" id="IPR035090">
    <property type="entry name" value="Pyridoxal_P_attach_site"/>
</dbReference>
<dbReference type="EMBL" id="JAAKDE010000013">
    <property type="protein sequence ID" value="MBA2133318.1"/>
    <property type="molecule type" value="Genomic_DNA"/>
</dbReference>
<dbReference type="GO" id="GO:0008184">
    <property type="term" value="F:glycogen phosphorylase activity"/>
    <property type="evidence" value="ECO:0007669"/>
    <property type="project" value="InterPro"/>
</dbReference>
<dbReference type="InterPro" id="IPR000811">
    <property type="entry name" value="Glyco_trans_35"/>
</dbReference>
<dbReference type="GO" id="GO:0030170">
    <property type="term" value="F:pyridoxal phosphate binding"/>
    <property type="evidence" value="ECO:0007669"/>
    <property type="project" value="InterPro"/>
</dbReference>
<dbReference type="EC" id="2.4.1.1" evidence="4"/>
<evidence type="ECO:0000256" key="4">
    <source>
        <dbReference type="ARBA" id="ARBA00012591"/>
    </source>
</evidence>
<sequence length="537" mass="59495">MVAYFCMEFGLHPDFPIYSGGLGVLAGDYLKAAADDGYPVVGVGILWRKGYTAQYINEQGYPYDLAPEFNNLSFLKDTGVKVQVTIKQQPVTCKVWLVDHFSNAPLYLLDADLPENKEPWLTHSLYRGNGDDRIAQEIILGIGGVRALRALGLAVDIYHFNEGHAVLAGIELIREKMAAGLSFHQALNATRRQIVFTTHTPVPAGNEAHHHGALAYVGAYNGLSYEQMKQIGGDPFNMTVAGLRLSTLSNAVSELHGETARKMWHQVGDASPIIAITNGVHQDTWQAPDIALAAARRGNLIEAHQANKQLLLAEIQHRTGQILNPDALLIGFARRAATYKRGDLILQHKEELLPLLESGRIQLVFSGKAHPQDEGGKNMVAKIVAMAKAFPGKVVFLENYDMALGQILTRGCDIWLNNPQRPLEASGTSGMKAGMNGVLNFSTLDGWWVEGCRHGINGWQFGDGYVGPNQDYHDLNALYRVLKTEILPTFEQDKAKWAQMMHASIETCTQQFSARRMLKEYYDRLYWPLTAAEEKIS</sequence>
<name>A0A8J6I127_9FIRM</name>
<dbReference type="SUPFAM" id="SSF53756">
    <property type="entry name" value="UDP-Glycosyltransferase/glycogen phosphorylase"/>
    <property type="match status" value="1"/>
</dbReference>
<evidence type="ECO:0000313" key="11">
    <source>
        <dbReference type="Proteomes" id="UP000657177"/>
    </source>
</evidence>
<dbReference type="PANTHER" id="PTHR42655:SF1">
    <property type="entry name" value="GLYCOGEN PHOSPHORYLASE"/>
    <property type="match status" value="1"/>
</dbReference>
<evidence type="ECO:0000256" key="8">
    <source>
        <dbReference type="ARBA" id="ARBA00023277"/>
    </source>
</evidence>
<dbReference type="PROSITE" id="PS00102">
    <property type="entry name" value="PHOSPHORYLASE"/>
    <property type="match status" value="1"/>
</dbReference>
<dbReference type="InterPro" id="IPR052182">
    <property type="entry name" value="Glycogen/Maltodextrin_Phosph"/>
</dbReference>
<keyword evidence="7" id="KW-0663">Pyridoxal phosphate</keyword>
<reference evidence="10" key="1">
    <citation type="submission" date="2020-06" db="EMBL/GenBank/DDBJ databases">
        <title>Novel chitinolytic bacterium.</title>
        <authorList>
            <person name="Ungkulpasvich U."/>
            <person name="Kosugi A."/>
            <person name="Uke A."/>
        </authorList>
    </citation>
    <scope>NUCLEOTIDE SEQUENCE</scope>
    <source>
        <strain evidence="10">UUS1-1</strain>
    </source>
</reference>
<dbReference type="NCBIfam" id="TIGR02094">
    <property type="entry name" value="more_P_ylases"/>
    <property type="match status" value="2"/>
</dbReference>
<gene>
    <name evidence="10" type="primary">glgP</name>
    <name evidence="10" type="ORF">G5B42_07150</name>
</gene>
<comment type="catalytic activity">
    <reaction evidence="1">
        <text>[(1-&gt;4)-alpha-D-glucosyl](n) + phosphate = [(1-&gt;4)-alpha-D-glucosyl](n-1) + alpha-D-glucose 1-phosphate</text>
        <dbReference type="Rhea" id="RHEA:41732"/>
        <dbReference type="Rhea" id="RHEA-COMP:9584"/>
        <dbReference type="Rhea" id="RHEA-COMP:9586"/>
        <dbReference type="ChEBI" id="CHEBI:15444"/>
        <dbReference type="ChEBI" id="CHEBI:43474"/>
        <dbReference type="ChEBI" id="CHEBI:58601"/>
        <dbReference type="EC" id="2.4.1.1"/>
    </reaction>
</comment>
<dbReference type="Gene3D" id="3.40.50.2000">
    <property type="entry name" value="Glycogen Phosphorylase B"/>
    <property type="match status" value="3"/>
</dbReference>
<dbReference type="GO" id="GO:0005975">
    <property type="term" value="P:carbohydrate metabolic process"/>
    <property type="evidence" value="ECO:0007669"/>
    <property type="project" value="InterPro"/>
</dbReference>
<accession>A0A8J6I127</accession>
<dbReference type="PANTHER" id="PTHR42655">
    <property type="entry name" value="GLYCOGEN PHOSPHORYLASE"/>
    <property type="match status" value="1"/>
</dbReference>
<dbReference type="Proteomes" id="UP000657177">
    <property type="component" value="Unassembled WGS sequence"/>
</dbReference>
<evidence type="ECO:0000256" key="3">
    <source>
        <dbReference type="ARBA" id="ARBA00006047"/>
    </source>
</evidence>
<keyword evidence="11" id="KW-1185">Reference proteome</keyword>
<evidence type="ECO:0000256" key="1">
    <source>
        <dbReference type="ARBA" id="ARBA00001275"/>
    </source>
</evidence>
<keyword evidence="6" id="KW-0808">Transferase</keyword>
<organism evidence="10 11">
    <name type="scientific">Capillibacterium thermochitinicola</name>
    <dbReference type="NCBI Taxonomy" id="2699427"/>
    <lineage>
        <taxon>Bacteria</taxon>
        <taxon>Bacillati</taxon>
        <taxon>Bacillota</taxon>
        <taxon>Capillibacterium</taxon>
    </lineage>
</organism>
<evidence type="ECO:0000256" key="2">
    <source>
        <dbReference type="ARBA" id="ARBA00001933"/>
    </source>
</evidence>
<keyword evidence="8" id="KW-0119">Carbohydrate metabolism</keyword>
<evidence type="ECO:0000256" key="5">
    <source>
        <dbReference type="ARBA" id="ARBA00022676"/>
    </source>
</evidence>
<comment type="cofactor">
    <cofactor evidence="2">
        <name>pyridoxal 5'-phosphate</name>
        <dbReference type="ChEBI" id="CHEBI:597326"/>
    </cofactor>
</comment>
<evidence type="ECO:0000256" key="6">
    <source>
        <dbReference type="ARBA" id="ARBA00022679"/>
    </source>
</evidence>
<dbReference type="InterPro" id="IPR011834">
    <property type="entry name" value="Agluc_phsphrylas"/>
</dbReference>
<dbReference type="Pfam" id="PF00343">
    <property type="entry name" value="Phosphorylase"/>
    <property type="match status" value="1"/>
</dbReference>
<proteinExistence type="inferred from homology"/>
<comment type="similarity">
    <text evidence="3">Belongs to the glycogen phosphorylase family.</text>
</comment>
<evidence type="ECO:0000256" key="7">
    <source>
        <dbReference type="ARBA" id="ARBA00022898"/>
    </source>
</evidence>
<keyword evidence="5" id="KW-0328">Glycosyltransferase</keyword>
<protein>
    <recommendedName>
        <fullName evidence="4">glycogen phosphorylase</fullName>
        <ecNumber evidence="4">2.4.1.1</ecNumber>
    </recommendedName>
</protein>
<comment type="function">
    <text evidence="9">Phosphorylase is an important allosteric enzyme in carbohydrate metabolism. Enzymes from different sources differ in their regulatory mechanisms and in their natural substrates. However, all known phosphorylases share catalytic and structural properties.</text>
</comment>
<evidence type="ECO:0000256" key="9">
    <source>
        <dbReference type="ARBA" id="ARBA00025174"/>
    </source>
</evidence>
<dbReference type="AlphaFoldDB" id="A0A8J6I127"/>
<dbReference type="RefSeq" id="WP_181339800.1">
    <property type="nucleotide sequence ID" value="NZ_JAAKDE010000013.1"/>
</dbReference>
<evidence type="ECO:0000313" key="10">
    <source>
        <dbReference type="EMBL" id="MBA2133318.1"/>
    </source>
</evidence>